<dbReference type="GO" id="GO:0005874">
    <property type="term" value="C:microtubule"/>
    <property type="evidence" value="ECO:0007669"/>
    <property type="project" value="UniProtKB-KW"/>
</dbReference>
<keyword evidence="5" id="KW-0206">Cytoskeleton</keyword>
<dbReference type="GO" id="GO:0051225">
    <property type="term" value="P:spindle assembly"/>
    <property type="evidence" value="ECO:0007669"/>
    <property type="project" value="TreeGrafter"/>
</dbReference>
<keyword evidence="4" id="KW-0493">Microtubule</keyword>
<dbReference type="InterPro" id="IPR040457">
    <property type="entry name" value="GCP_C"/>
</dbReference>
<dbReference type="PANTHER" id="PTHR19302:SF14">
    <property type="entry name" value="GAMMA-TUBULIN COMPLEX COMPONENT 3"/>
    <property type="match status" value="1"/>
</dbReference>
<comment type="subcellular location">
    <subcellularLocation>
        <location evidence="1">Cytoplasm</location>
        <location evidence="1">Cytoskeleton</location>
    </subcellularLocation>
</comment>
<feature type="region of interest" description="Disordered" evidence="6">
    <location>
        <begin position="117"/>
        <end position="142"/>
    </location>
</feature>
<dbReference type="VEuPathDB" id="FungiDB:SDRG_03641"/>
<dbReference type="OrthoDB" id="5860513at2759"/>
<sequence>MDVAGLIDQLVVCLHGSPNPALTSLSLRILSSRLGNAGHHSANDMLSITQKIQRHLSEIPMTYDRSRALDRFQALQQDFLTHAMLHKKAALLTTLLKLSLDTDPDVSTLYVPMPLPSTKPAPPLMSDARPTSAEPTTKPKPSDEAAFRAFTKQHDQSCEIPESVLLKEVLYAFQGIDSKYIYFNPAIERFEVARHVGVPLPMRDLIRKLTEVGWLYSRLASFIERHSDVEANGVICQSFCHALKTELSDFYRLVALLSAQVDMDTDATTTSAPHLTLKRLYVWTQDPLDRLRVMACLVDSVDGLRGGALATGIHMYMEHGDPFVKSLIQTILNQVAAPILSMIQKWTLEGALDDVYNEFFVAGDPTVQDDQLWSHKYHVEYTMLPHFISKDLAHTIFVIGKSLNFIRTCCGDTEWVLETELQNDTLTFEHWIEFQAWIDRAARETNAYVTKILLGKYQLLDHCRALKQYLLLGQGDFIQCLMDLLGPELSKRASQLYRHNLMNVLETALNASNAKYESAEILSRLDVKLHQAAAGDEGWDVFALHYKLQPPLNTVIQETTMSEYLRMFSFLFRVKRVEHSLTSCWGRDMNLLNDISKTLPEARAVMHHCNLLRSEMIHFTTNLHNYMMFEVLETSWHTLLKNVKAASDLDELIAAHHAYLYTIKKNAFLMDESKPMLLQLKLIFDTIITFCKLQDSLYTSAMREAHVLRQQAKDRHGDWGISVHDRSSPSVFAPTSAYVTQMRTIATDYNAHFQSLLEILKSHSIGSENLPFLTFRLDFNEYYARKRATD</sequence>
<evidence type="ECO:0000313" key="9">
    <source>
        <dbReference type="EMBL" id="EQC39439.1"/>
    </source>
</evidence>
<dbReference type="STRING" id="1156394.T0QMZ0"/>
<dbReference type="GO" id="GO:0000278">
    <property type="term" value="P:mitotic cell cycle"/>
    <property type="evidence" value="ECO:0007669"/>
    <property type="project" value="TreeGrafter"/>
</dbReference>
<dbReference type="GO" id="GO:0007020">
    <property type="term" value="P:microtubule nucleation"/>
    <property type="evidence" value="ECO:0007669"/>
    <property type="project" value="InterPro"/>
</dbReference>
<protein>
    <submittedName>
        <fullName evidence="9">Uncharacterized protein</fullName>
    </submittedName>
</protein>
<dbReference type="PANTHER" id="PTHR19302">
    <property type="entry name" value="GAMMA TUBULIN COMPLEX PROTEIN"/>
    <property type="match status" value="1"/>
</dbReference>
<evidence type="ECO:0000256" key="1">
    <source>
        <dbReference type="ARBA" id="ARBA00004245"/>
    </source>
</evidence>
<dbReference type="OMA" id="MRMMSVC"/>
<reference evidence="9 10" key="1">
    <citation type="submission" date="2012-04" db="EMBL/GenBank/DDBJ databases">
        <title>The Genome Sequence of Saprolegnia declina VS20.</title>
        <authorList>
            <consortium name="The Broad Institute Genome Sequencing Platform"/>
            <person name="Russ C."/>
            <person name="Nusbaum C."/>
            <person name="Tyler B."/>
            <person name="van West P."/>
            <person name="Dieguez-Uribeondo J."/>
            <person name="de Bruijn I."/>
            <person name="Tripathy S."/>
            <person name="Jiang R."/>
            <person name="Young S.K."/>
            <person name="Zeng Q."/>
            <person name="Gargeya S."/>
            <person name="Fitzgerald M."/>
            <person name="Haas B."/>
            <person name="Abouelleil A."/>
            <person name="Alvarado L."/>
            <person name="Arachchi H.M."/>
            <person name="Berlin A."/>
            <person name="Chapman S.B."/>
            <person name="Goldberg J."/>
            <person name="Griggs A."/>
            <person name="Gujja S."/>
            <person name="Hansen M."/>
            <person name="Howarth C."/>
            <person name="Imamovic A."/>
            <person name="Larimer J."/>
            <person name="McCowen C."/>
            <person name="Montmayeur A."/>
            <person name="Murphy C."/>
            <person name="Neiman D."/>
            <person name="Pearson M."/>
            <person name="Priest M."/>
            <person name="Roberts A."/>
            <person name="Saif S."/>
            <person name="Shea T."/>
            <person name="Sisk P."/>
            <person name="Sykes S."/>
            <person name="Wortman J."/>
            <person name="Nusbaum C."/>
            <person name="Birren B."/>
        </authorList>
    </citation>
    <scope>NUCLEOTIDE SEQUENCE [LARGE SCALE GENOMIC DNA]</scope>
    <source>
        <strain evidence="9 10">VS20</strain>
    </source>
</reference>
<feature type="domain" description="Gamma tubulin complex component protein N-terminal" evidence="8">
    <location>
        <begin position="166"/>
        <end position="456"/>
    </location>
</feature>
<dbReference type="GeneID" id="19944368"/>
<dbReference type="GO" id="GO:0000922">
    <property type="term" value="C:spindle pole"/>
    <property type="evidence" value="ECO:0007669"/>
    <property type="project" value="InterPro"/>
</dbReference>
<dbReference type="RefSeq" id="XP_008607500.1">
    <property type="nucleotide sequence ID" value="XM_008609278.1"/>
</dbReference>
<evidence type="ECO:0000259" key="8">
    <source>
        <dbReference type="Pfam" id="PF17681"/>
    </source>
</evidence>
<dbReference type="InterPro" id="IPR007259">
    <property type="entry name" value="GCP"/>
</dbReference>
<dbReference type="FunCoup" id="T0QMZ0">
    <property type="interactions" value="12"/>
</dbReference>
<dbReference type="InParanoid" id="T0QMZ0"/>
<name>T0QMZ0_SAPDV</name>
<evidence type="ECO:0000259" key="7">
    <source>
        <dbReference type="Pfam" id="PF04130"/>
    </source>
</evidence>
<dbReference type="eggNOG" id="KOG2000">
    <property type="taxonomic scope" value="Eukaryota"/>
</dbReference>
<comment type="similarity">
    <text evidence="2">Belongs to the TUBGCP family.</text>
</comment>
<accession>T0QMZ0</accession>
<evidence type="ECO:0000256" key="5">
    <source>
        <dbReference type="ARBA" id="ARBA00023212"/>
    </source>
</evidence>
<gene>
    <name evidence="9" type="ORF">SDRG_03641</name>
</gene>
<dbReference type="GO" id="GO:0031122">
    <property type="term" value="P:cytoplasmic microtubule organization"/>
    <property type="evidence" value="ECO:0007669"/>
    <property type="project" value="TreeGrafter"/>
</dbReference>
<evidence type="ECO:0000256" key="6">
    <source>
        <dbReference type="SAM" id="MobiDB-lite"/>
    </source>
</evidence>
<keyword evidence="3" id="KW-0963">Cytoplasm</keyword>
<dbReference type="GO" id="GO:0051321">
    <property type="term" value="P:meiotic cell cycle"/>
    <property type="evidence" value="ECO:0007669"/>
    <property type="project" value="TreeGrafter"/>
</dbReference>
<dbReference type="GO" id="GO:0051011">
    <property type="term" value="F:microtubule minus-end binding"/>
    <property type="evidence" value="ECO:0007669"/>
    <property type="project" value="TreeGrafter"/>
</dbReference>
<evidence type="ECO:0000313" key="10">
    <source>
        <dbReference type="Proteomes" id="UP000030762"/>
    </source>
</evidence>
<dbReference type="GO" id="GO:0000930">
    <property type="term" value="C:gamma-tubulin complex"/>
    <property type="evidence" value="ECO:0007669"/>
    <property type="project" value="TreeGrafter"/>
</dbReference>
<feature type="domain" description="Gamma tubulin complex component C-terminal" evidence="7">
    <location>
        <begin position="459"/>
        <end position="783"/>
    </location>
</feature>
<dbReference type="Gene3D" id="1.20.120.1900">
    <property type="entry name" value="Gamma-tubulin complex, C-terminal domain"/>
    <property type="match status" value="1"/>
</dbReference>
<dbReference type="GO" id="GO:0043015">
    <property type="term" value="F:gamma-tubulin binding"/>
    <property type="evidence" value="ECO:0007669"/>
    <property type="project" value="InterPro"/>
</dbReference>
<organism evidence="9 10">
    <name type="scientific">Saprolegnia diclina (strain VS20)</name>
    <dbReference type="NCBI Taxonomy" id="1156394"/>
    <lineage>
        <taxon>Eukaryota</taxon>
        <taxon>Sar</taxon>
        <taxon>Stramenopiles</taxon>
        <taxon>Oomycota</taxon>
        <taxon>Saprolegniomycetes</taxon>
        <taxon>Saprolegniales</taxon>
        <taxon>Saprolegniaceae</taxon>
        <taxon>Saprolegnia</taxon>
    </lineage>
</organism>
<dbReference type="InterPro" id="IPR041470">
    <property type="entry name" value="GCP_N"/>
</dbReference>
<dbReference type="Pfam" id="PF17681">
    <property type="entry name" value="GCP_N_terminal"/>
    <property type="match status" value="1"/>
</dbReference>
<dbReference type="EMBL" id="JH767139">
    <property type="protein sequence ID" value="EQC39439.1"/>
    <property type="molecule type" value="Genomic_DNA"/>
</dbReference>
<proteinExistence type="inferred from homology"/>
<dbReference type="InterPro" id="IPR042241">
    <property type="entry name" value="GCP_C_sf"/>
</dbReference>
<dbReference type="Proteomes" id="UP000030762">
    <property type="component" value="Unassembled WGS sequence"/>
</dbReference>
<evidence type="ECO:0000256" key="4">
    <source>
        <dbReference type="ARBA" id="ARBA00022701"/>
    </source>
</evidence>
<keyword evidence="10" id="KW-1185">Reference proteome</keyword>
<dbReference type="Pfam" id="PF04130">
    <property type="entry name" value="GCP_C_terminal"/>
    <property type="match status" value="1"/>
</dbReference>
<evidence type="ECO:0000256" key="3">
    <source>
        <dbReference type="ARBA" id="ARBA00022490"/>
    </source>
</evidence>
<dbReference type="AlphaFoldDB" id="T0QMZ0"/>
<evidence type="ECO:0000256" key="2">
    <source>
        <dbReference type="ARBA" id="ARBA00010337"/>
    </source>
</evidence>